<feature type="region of interest" description="Disordered" evidence="1">
    <location>
        <begin position="1"/>
        <end position="20"/>
    </location>
</feature>
<name>A0ABU7WFJ7_9GAMM</name>
<organism evidence="2 3">
    <name type="scientific">Luteimonas flava</name>
    <dbReference type="NCBI Taxonomy" id="3115822"/>
    <lineage>
        <taxon>Bacteria</taxon>
        <taxon>Pseudomonadati</taxon>
        <taxon>Pseudomonadota</taxon>
        <taxon>Gammaproteobacteria</taxon>
        <taxon>Lysobacterales</taxon>
        <taxon>Lysobacteraceae</taxon>
        <taxon>Luteimonas</taxon>
    </lineage>
</organism>
<sequence length="323" mass="37075">MTQSKESTHPIDDEPALPISEEAEEQWRKWKAFSQDAYARYQDTIEQIRRRHPGLTSYDIADRVDGTQGTFAWHWGAASEVRESINSLNAWGVRLHEWQAWNAVLSSYSDEEDRWEVLHHFLEPVVFYCMLQPSGFADRLALTAENLLHQANQRMSPEEPDRLVQDERPGKPIRRADRRRQLGKLGKRWSKFKAFQQALHALDSDEYSRLTRNYRDLAAHSFSPRLMLGEIARATRSIGPSMDMVLLDGGRYRRTEHPTKRAVTYAMGSQEPLSLEETYKANLAEYQRAKKAIDCFSALAAELCEAIDLKDASAKPVVDDPAP</sequence>
<keyword evidence="3" id="KW-1185">Reference proteome</keyword>
<dbReference type="RefSeq" id="WP_332078445.1">
    <property type="nucleotide sequence ID" value="NZ_JAZHBM010000002.1"/>
</dbReference>
<evidence type="ECO:0000256" key="1">
    <source>
        <dbReference type="SAM" id="MobiDB-lite"/>
    </source>
</evidence>
<gene>
    <name evidence="2" type="ORF">V3391_10980</name>
</gene>
<evidence type="ECO:0000313" key="3">
    <source>
        <dbReference type="Proteomes" id="UP001358324"/>
    </source>
</evidence>
<protein>
    <submittedName>
        <fullName evidence="2">Uncharacterized protein</fullName>
    </submittedName>
</protein>
<accession>A0ABU7WFJ7</accession>
<dbReference type="Proteomes" id="UP001358324">
    <property type="component" value="Unassembled WGS sequence"/>
</dbReference>
<dbReference type="EMBL" id="JAZHBM010000002">
    <property type="protein sequence ID" value="MEF3082726.1"/>
    <property type="molecule type" value="Genomic_DNA"/>
</dbReference>
<proteinExistence type="predicted"/>
<comment type="caution">
    <text evidence="2">The sequence shown here is derived from an EMBL/GenBank/DDBJ whole genome shotgun (WGS) entry which is preliminary data.</text>
</comment>
<reference evidence="2 3" key="1">
    <citation type="submission" date="2024-01" db="EMBL/GenBank/DDBJ databases">
        <title>Novel species of the genus Luteimonas isolated from rivers.</title>
        <authorList>
            <person name="Lu H."/>
        </authorList>
    </citation>
    <scope>NUCLEOTIDE SEQUENCE [LARGE SCALE GENOMIC DNA]</scope>
    <source>
        <strain evidence="2 3">SMYT11W</strain>
    </source>
</reference>
<evidence type="ECO:0000313" key="2">
    <source>
        <dbReference type="EMBL" id="MEF3082726.1"/>
    </source>
</evidence>
<feature type="compositionally biased region" description="Basic and acidic residues" evidence="1">
    <location>
        <begin position="1"/>
        <end position="12"/>
    </location>
</feature>